<proteinExistence type="predicted"/>
<reference evidence="1" key="1">
    <citation type="submission" date="2019-12" db="EMBL/GenBank/DDBJ databases">
        <title>Genome sequencing and annotation of Brassica cretica.</title>
        <authorList>
            <person name="Studholme D.J."/>
            <person name="Sarris P."/>
        </authorList>
    </citation>
    <scope>NUCLEOTIDE SEQUENCE</scope>
    <source>
        <strain evidence="1">PFS-109/04</strain>
        <tissue evidence="1">Leaf</tissue>
    </source>
</reference>
<dbReference type="InterPro" id="IPR032675">
    <property type="entry name" value="LRR_dom_sf"/>
</dbReference>
<accession>A0A8S9RL88</accession>
<evidence type="ECO:0008006" key="3">
    <source>
        <dbReference type="Google" id="ProtNLM"/>
    </source>
</evidence>
<comment type="caution">
    <text evidence="1">The sequence shown here is derived from an EMBL/GenBank/DDBJ whole genome shotgun (WGS) entry which is preliminary data.</text>
</comment>
<gene>
    <name evidence="1" type="ORF">F2Q69_00062032</name>
</gene>
<dbReference type="AlphaFoldDB" id="A0A8S9RL88"/>
<dbReference type="PANTHER" id="PTHR16083">
    <property type="entry name" value="LEUCINE RICH REPEAT CONTAINING PROTEIN"/>
    <property type="match status" value="1"/>
</dbReference>
<protein>
    <recommendedName>
        <fullName evidence="3">TF-B3 domain-containing protein</fullName>
    </recommendedName>
</protein>
<dbReference type="Proteomes" id="UP000712600">
    <property type="component" value="Unassembled WGS sequence"/>
</dbReference>
<dbReference type="EMBL" id="QGKX02000095">
    <property type="protein sequence ID" value="KAF3574014.1"/>
    <property type="molecule type" value="Genomic_DNA"/>
</dbReference>
<dbReference type="SUPFAM" id="SSF52058">
    <property type="entry name" value="L domain-like"/>
    <property type="match status" value="1"/>
</dbReference>
<evidence type="ECO:0000313" key="2">
    <source>
        <dbReference type="Proteomes" id="UP000712600"/>
    </source>
</evidence>
<evidence type="ECO:0000313" key="1">
    <source>
        <dbReference type="EMBL" id="KAF3574014.1"/>
    </source>
</evidence>
<name>A0A8S9RL88_BRACR</name>
<dbReference type="PANTHER" id="PTHR16083:SF88">
    <property type="entry name" value="NBS-LRR RESISTANCE PROTEIN"/>
    <property type="match status" value="1"/>
</dbReference>
<dbReference type="Gene3D" id="3.80.10.10">
    <property type="entry name" value="Ribonuclease Inhibitor"/>
    <property type="match status" value="1"/>
</dbReference>
<sequence>MEPRCPQFLEHLKHINLSHSVHLTETPNFSYLPNLEKLALVALELGDLPSELYTLKALETLILSGCTKLERLDDALGAMESLRVLKAALSLFPSSGDQLKNLEELSLDGCKGLWKGKSPLAAVSLPFSFNRLGCLKTLSLGFCGLSDELVPGWSHPHGNVQAHSTYLYRKNHADLDCFKSVIGCDYMIVIYGWSVNANGGIFIPGCSLPDWQNNQMSEYSPKITLKNQTKGTVWSRKPATGQIRMYHERHIWQGHFLNEDFNLETGDQIEVAVDFGDQLTILGTGLRLAYNGHDQSVARVSHEKKSKFHLRSRL</sequence>
<organism evidence="1 2">
    <name type="scientific">Brassica cretica</name>
    <name type="common">Mustard</name>
    <dbReference type="NCBI Taxonomy" id="69181"/>
    <lineage>
        <taxon>Eukaryota</taxon>
        <taxon>Viridiplantae</taxon>
        <taxon>Streptophyta</taxon>
        <taxon>Embryophyta</taxon>
        <taxon>Tracheophyta</taxon>
        <taxon>Spermatophyta</taxon>
        <taxon>Magnoliopsida</taxon>
        <taxon>eudicotyledons</taxon>
        <taxon>Gunneridae</taxon>
        <taxon>Pentapetalae</taxon>
        <taxon>rosids</taxon>
        <taxon>malvids</taxon>
        <taxon>Brassicales</taxon>
        <taxon>Brassicaceae</taxon>
        <taxon>Brassiceae</taxon>
        <taxon>Brassica</taxon>
    </lineage>
</organism>